<reference evidence="2 3" key="1">
    <citation type="journal article" date="2021" name="Nat. Plants">
        <title>The Taxus genome provides insights into paclitaxel biosynthesis.</title>
        <authorList>
            <person name="Xiong X."/>
            <person name="Gou J."/>
            <person name="Liao Q."/>
            <person name="Li Y."/>
            <person name="Zhou Q."/>
            <person name="Bi G."/>
            <person name="Li C."/>
            <person name="Du R."/>
            <person name="Wang X."/>
            <person name="Sun T."/>
            <person name="Guo L."/>
            <person name="Liang H."/>
            <person name="Lu P."/>
            <person name="Wu Y."/>
            <person name="Zhang Z."/>
            <person name="Ro D.K."/>
            <person name="Shang Y."/>
            <person name="Huang S."/>
            <person name="Yan J."/>
        </authorList>
    </citation>
    <scope>NUCLEOTIDE SEQUENCE [LARGE SCALE GENOMIC DNA]</scope>
    <source>
        <strain evidence="2">Ta-2019</strain>
    </source>
</reference>
<keyword evidence="1" id="KW-1133">Transmembrane helix</keyword>
<evidence type="ECO:0000313" key="3">
    <source>
        <dbReference type="Proteomes" id="UP000824469"/>
    </source>
</evidence>
<protein>
    <recommendedName>
        <fullName evidence="4">Protein CHAPERONE-LIKE PROTEIN OF POR1, chloroplastic</fullName>
    </recommendedName>
</protein>
<dbReference type="Proteomes" id="UP000824469">
    <property type="component" value="Unassembled WGS sequence"/>
</dbReference>
<sequence>YCSKNSVSRLCLPQFLSITKCSMDASFGGPSPVFPRINVRDPYKRLGITREASQEEILAARNFLVNQYSGHKPSVDAIESAHDKILLESLKERRRPKFDLQGKWKKVTQSHVVKFIASRFETPTIEVILKTAAVFLVLGIWSFLSPMEDGPIHQVALSLAACMYFIYSRLQSYWRAFLYG</sequence>
<gene>
    <name evidence="2" type="ORF">KI387_020228</name>
</gene>
<name>A0AA38G823_TAXCH</name>
<keyword evidence="3" id="KW-1185">Reference proteome</keyword>
<feature type="transmembrane region" description="Helical" evidence="1">
    <location>
        <begin position="127"/>
        <end position="144"/>
    </location>
</feature>
<dbReference type="PANTHER" id="PTHR33372:SF11">
    <property type="entry name" value="DNAJ (DUF3353)"/>
    <property type="match status" value="1"/>
</dbReference>
<evidence type="ECO:0008006" key="4">
    <source>
        <dbReference type="Google" id="ProtNLM"/>
    </source>
</evidence>
<dbReference type="PANTHER" id="PTHR33372">
    <property type="match status" value="1"/>
</dbReference>
<proteinExistence type="predicted"/>
<evidence type="ECO:0000256" key="1">
    <source>
        <dbReference type="SAM" id="Phobius"/>
    </source>
</evidence>
<comment type="caution">
    <text evidence="2">The sequence shown here is derived from an EMBL/GenBank/DDBJ whole genome shotgun (WGS) entry which is preliminary data.</text>
</comment>
<organism evidence="2 3">
    <name type="scientific">Taxus chinensis</name>
    <name type="common">Chinese yew</name>
    <name type="synonym">Taxus wallichiana var. chinensis</name>
    <dbReference type="NCBI Taxonomy" id="29808"/>
    <lineage>
        <taxon>Eukaryota</taxon>
        <taxon>Viridiplantae</taxon>
        <taxon>Streptophyta</taxon>
        <taxon>Embryophyta</taxon>
        <taxon>Tracheophyta</taxon>
        <taxon>Spermatophyta</taxon>
        <taxon>Pinopsida</taxon>
        <taxon>Pinidae</taxon>
        <taxon>Conifers II</taxon>
        <taxon>Cupressales</taxon>
        <taxon>Taxaceae</taxon>
        <taxon>Taxus</taxon>
    </lineage>
</organism>
<keyword evidence="1" id="KW-0812">Transmembrane</keyword>
<dbReference type="OMA" id="RTICCAM"/>
<dbReference type="InterPro" id="IPR021788">
    <property type="entry name" value="CPP1-like"/>
</dbReference>
<dbReference type="Pfam" id="PF11833">
    <property type="entry name" value="CPP1-like"/>
    <property type="match status" value="1"/>
</dbReference>
<evidence type="ECO:0000313" key="2">
    <source>
        <dbReference type="EMBL" id="KAH9318459.1"/>
    </source>
</evidence>
<accession>A0AA38G823</accession>
<dbReference type="AlphaFoldDB" id="A0AA38G823"/>
<feature type="non-terminal residue" evidence="2">
    <location>
        <position position="180"/>
    </location>
</feature>
<feature type="non-terminal residue" evidence="2">
    <location>
        <position position="1"/>
    </location>
</feature>
<keyword evidence="1" id="KW-0472">Membrane</keyword>
<dbReference type="EMBL" id="JAHRHJ020000004">
    <property type="protein sequence ID" value="KAH9318459.1"/>
    <property type="molecule type" value="Genomic_DNA"/>
</dbReference>
<feature type="transmembrane region" description="Helical" evidence="1">
    <location>
        <begin position="150"/>
        <end position="167"/>
    </location>
</feature>
<dbReference type="GO" id="GO:0031969">
    <property type="term" value="C:chloroplast membrane"/>
    <property type="evidence" value="ECO:0007669"/>
    <property type="project" value="TreeGrafter"/>
</dbReference>